<dbReference type="RefSeq" id="WP_145197995.1">
    <property type="nucleotide sequence ID" value="NZ_CP036267.1"/>
</dbReference>
<evidence type="ECO:0000256" key="2">
    <source>
        <dbReference type="ARBA" id="ARBA00022723"/>
    </source>
</evidence>
<dbReference type="PANTHER" id="PTHR42693:SF53">
    <property type="entry name" value="ENDO-4-O-SULFATASE"/>
    <property type="match status" value="1"/>
</dbReference>
<dbReference type="EMBL" id="CP036267">
    <property type="protein sequence ID" value="QDT32612.1"/>
    <property type="molecule type" value="Genomic_DNA"/>
</dbReference>
<dbReference type="InterPro" id="IPR000917">
    <property type="entry name" value="Sulfatase_N"/>
</dbReference>
<keyword evidence="2" id="KW-0479">Metal-binding</keyword>
<dbReference type="Gene3D" id="3.40.720.10">
    <property type="entry name" value="Alkaline Phosphatase, subunit A"/>
    <property type="match status" value="1"/>
</dbReference>
<dbReference type="GO" id="GO:0004065">
    <property type="term" value="F:arylsulfatase activity"/>
    <property type="evidence" value="ECO:0007669"/>
    <property type="project" value="UniProtKB-EC"/>
</dbReference>
<dbReference type="PROSITE" id="PS00149">
    <property type="entry name" value="SULFATASE_2"/>
    <property type="match status" value="1"/>
</dbReference>
<dbReference type="CDD" id="cd16143">
    <property type="entry name" value="ARS_like"/>
    <property type="match status" value="1"/>
</dbReference>
<dbReference type="Proteomes" id="UP000315724">
    <property type="component" value="Chromosome"/>
</dbReference>
<dbReference type="GO" id="GO:0046872">
    <property type="term" value="F:metal ion binding"/>
    <property type="evidence" value="ECO:0007669"/>
    <property type="project" value="UniProtKB-KW"/>
</dbReference>
<accession>A0A517QLV2</accession>
<keyword evidence="8" id="KW-1185">Reference proteome</keyword>
<dbReference type="InterPro" id="IPR017850">
    <property type="entry name" value="Alkaline_phosphatase_core_sf"/>
</dbReference>
<reference evidence="7 8" key="1">
    <citation type="submission" date="2019-02" db="EMBL/GenBank/DDBJ databases">
        <title>Deep-cultivation of Planctomycetes and their phenomic and genomic characterization uncovers novel biology.</title>
        <authorList>
            <person name="Wiegand S."/>
            <person name="Jogler M."/>
            <person name="Boedeker C."/>
            <person name="Pinto D."/>
            <person name="Vollmers J."/>
            <person name="Rivas-Marin E."/>
            <person name="Kohn T."/>
            <person name="Peeters S.H."/>
            <person name="Heuer A."/>
            <person name="Rast P."/>
            <person name="Oberbeckmann S."/>
            <person name="Bunk B."/>
            <person name="Jeske O."/>
            <person name="Meyerdierks A."/>
            <person name="Storesund J.E."/>
            <person name="Kallscheuer N."/>
            <person name="Luecker S."/>
            <person name="Lage O.M."/>
            <person name="Pohl T."/>
            <person name="Merkel B.J."/>
            <person name="Hornburger P."/>
            <person name="Mueller R.-W."/>
            <person name="Bruemmer F."/>
            <person name="Labrenz M."/>
            <person name="Spormann A.M."/>
            <person name="Op den Camp H."/>
            <person name="Overmann J."/>
            <person name="Amann R."/>
            <person name="Jetten M.S.M."/>
            <person name="Mascher T."/>
            <person name="Medema M.H."/>
            <person name="Devos D.P."/>
            <person name="Kaster A.-K."/>
            <person name="Ovreas L."/>
            <person name="Rohde M."/>
            <person name="Galperin M.Y."/>
            <person name="Jogler C."/>
        </authorList>
    </citation>
    <scope>NUCLEOTIDE SEQUENCE [LARGE SCALE GENOMIC DNA]</scope>
    <source>
        <strain evidence="7 8">Mal48</strain>
    </source>
</reference>
<sequence>MSFRESLTSTVLCFVSFYQAPLQANDHPNVILMLADDMGVGDTSAYQDLTGNSDQDQVHTPNMERLARMGVRFVDAHTPSSRCSPTRYALMTGRYPWRNRLKHWVLFGAQGDPMIERDRPTIATLFKHAGYQTAMVGKWHIGLRYRRSDGSPAAGFEDADLRQPLFDSPLDHGFDHCWITSRSHGTSGPQPNQKKNGPNQKVGPGHIDGRTVIGATNNGRQIAKEFPQAYILKDLGERHSDNAMNFLTQHLEHDETKKSPFFLYYASNSNHTPHTPSDQIDDVPVAEASRSVAGEPMDRRSDFIYENDVALGRLLDYLETHDDPRKPGMKLLQTTMVIFTSDNGAEKNDNTATGPLRSNKGSCYEGGHRVPFLVSYPQAGIGDGNHTTSGQTNFSLMGLQDLFATFADLIDQPLPNLRDGEKGAEDSFSVLDAMAGEPIPYRPMFFNDHKQAEDHAACAMRFDELGLRGEAPSLWKIFFEAELLRSGTAQSTELYNLFTDLQETTDLSGFEPFNLQRGRLAMIAELHRNVGGHRLVEFASDERIRFEFGFPKKEFDGPHGQLVVDQIGDHFDGQSISGVNIQSKSFRGRSLKMTISAAVNGKTDDDKAVADECQFRPNARGLGLSGGEFDQVESGESLQIRFDQDVIVESAAIVAGNGVCGGYYTVGDDSPLAIYCTDGDIDAQDQSGILSDIGVLKAGEVFTLDSRPHYGVESPGRWRLHSLTIRLFKSVE</sequence>
<organism evidence="7 8">
    <name type="scientific">Thalassoglobus polymorphus</name>
    <dbReference type="NCBI Taxonomy" id="2527994"/>
    <lineage>
        <taxon>Bacteria</taxon>
        <taxon>Pseudomonadati</taxon>
        <taxon>Planctomycetota</taxon>
        <taxon>Planctomycetia</taxon>
        <taxon>Planctomycetales</taxon>
        <taxon>Planctomycetaceae</taxon>
        <taxon>Thalassoglobus</taxon>
    </lineage>
</organism>
<feature type="compositionally biased region" description="Polar residues" evidence="5">
    <location>
        <begin position="181"/>
        <end position="199"/>
    </location>
</feature>
<keyword evidence="3 7" id="KW-0378">Hydrolase</keyword>
<dbReference type="Gene3D" id="3.30.1120.10">
    <property type="match status" value="1"/>
</dbReference>
<keyword evidence="4" id="KW-0106">Calcium</keyword>
<dbReference type="OrthoDB" id="9783154at2"/>
<dbReference type="InterPro" id="IPR050738">
    <property type="entry name" value="Sulfatase"/>
</dbReference>
<dbReference type="InterPro" id="IPR024607">
    <property type="entry name" value="Sulfatase_CS"/>
</dbReference>
<evidence type="ECO:0000256" key="3">
    <source>
        <dbReference type="ARBA" id="ARBA00022801"/>
    </source>
</evidence>
<evidence type="ECO:0000259" key="6">
    <source>
        <dbReference type="Pfam" id="PF00884"/>
    </source>
</evidence>
<comment type="similarity">
    <text evidence="1">Belongs to the sulfatase family.</text>
</comment>
<proteinExistence type="inferred from homology"/>
<evidence type="ECO:0000313" key="7">
    <source>
        <dbReference type="EMBL" id="QDT32612.1"/>
    </source>
</evidence>
<evidence type="ECO:0000256" key="4">
    <source>
        <dbReference type="ARBA" id="ARBA00022837"/>
    </source>
</evidence>
<evidence type="ECO:0000256" key="5">
    <source>
        <dbReference type="SAM" id="MobiDB-lite"/>
    </source>
</evidence>
<dbReference type="PANTHER" id="PTHR42693">
    <property type="entry name" value="ARYLSULFATASE FAMILY MEMBER"/>
    <property type="match status" value="1"/>
</dbReference>
<evidence type="ECO:0000313" key="8">
    <source>
        <dbReference type="Proteomes" id="UP000315724"/>
    </source>
</evidence>
<dbReference type="AlphaFoldDB" id="A0A517QLV2"/>
<evidence type="ECO:0000256" key="1">
    <source>
        <dbReference type="ARBA" id="ARBA00008779"/>
    </source>
</evidence>
<dbReference type="Pfam" id="PF00884">
    <property type="entry name" value="Sulfatase"/>
    <property type="match status" value="1"/>
</dbReference>
<dbReference type="EC" id="3.1.6.1" evidence="7"/>
<dbReference type="SUPFAM" id="SSF53649">
    <property type="entry name" value="Alkaline phosphatase-like"/>
    <property type="match status" value="1"/>
</dbReference>
<dbReference type="KEGG" id="tpol:Mal48_18590"/>
<name>A0A517QLV2_9PLAN</name>
<feature type="domain" description="Sulfatase N-terminal" evidence="6">
    <location>
        <begin position="28"/>
        <end position="410"/>
    </location>
</feature>
<feature type="region of interest" description="Disordered" evidence="5">
    <location>
        <begin position="181"/>
        <end position="208"/>
    </location>
</feature>
<gene>
    <name evidence="7" type="primary">atsA_19</name>
    <name evidence="7" type="ORF">Mal48_18590</name>
</gene>
<protein>
    <submittedName>
        <fullName evidence="7">Arylsulfatase</fullName>
        <ecNumber evidence="7">3.1.6.1</ecNumber>
    </submittedName>
</protein>